<feature type="domain" description="HTH araC/xylS-type" evidence="4">
    <location>
        <begin position="66"/>
        <end position="140"/>
    </location>
</feature>
<protein>
    <recommendedName>
        <fullName evidence="4">HTH araC/xylS-type domain-containing protein</fullName>
    </recommendedName>
</protein>
<dbReference type="GO" id="GO:0043565">
    <property type="term" value="F:sequence-specific DNA binding"/>
    <property type="evidence" value="ECO:0007669"/>
    <property type="project" value="InterPro"/>
</dbReference>
<dbReference type="Pfam" id="PF12833">
    <property type="entry name" value="HTH_18"/>
    <property type="match status" value="1"/>
</dbReference>
<dbReference type="GO" id="GO:0003700">
    <property type="term" value="F:DNA-binding transcription factor activity"/>
    <property type="evidence" value="ECO:0007669"/>
    <property type="project" value="InterPro"/>
</dbReference>
<proteinExistence type="predicted"/>
<dbReference type="EMBL" id="LN831776">
    <property type="protein sequence ID" value="CQR55927.1"/>
    <property type="molecule type" value="Genomic_DNA"/>
</dbReference>
<evidence type="ECO:0000256" key="1">
    <source>
        <dbReference type="ARBA" id="ARBA00023015"/>
    </source>
</evidence>
<keyword evidence="1" id="KW-0805">Transcription regulation</keyword>
<dbReference type="RefSeq" id="WP_020434265.1">
    <property type="nucleotide sequence ID" value="NZ_AGBD01001961.1"/>
</dbReference>
<dbReference type="PATRIC" id="fig|1073571.4.peg.3774"/>
<dbReference type="KEGG" id="pri:PRIO_3524"/>
<keyword evidence="2" id="KW-0238">DNA-binding</keyword>
<dbReference type="InterPro" id="IPR018060">
    <property type="entry name" value="HTH_AraC"/>
</dbReference>
<dbReference type="InterPro" id="IPR009057">
    <property type="entry name" value="Homeodomain-like_sf"/>
</dbReference>
<dbReference type="AlphaFoldDB" id="A0A0E4HAL5"/>
<evidence type="ECO:0000256" key="2">
    <source>
        <dbReference type="ARBA" id="ARBA00023125"/>
    </source>
</evidence>
<dbReference type="SUPFAM" id="SSF46689">
    <property type="entry name" value="Homeodomain-like"/>
    <property type="match status" value="1"/>
</dbReference>
<dbReference type="SMART" id="SM00342">
    <property type="entry name" value="HTH_ARAC"/>
    <property type="match status" value="1"/>
</dbReference>
<dbReference type="PANTHER" id="PTHR43280:SF10">
    <property type="entry name" value="REGULATORY PROTEIN POCR"/>
    <property type="match status" value="1"/>
</dbReference>
<dbReference type="PANTHER" id="PTHR43280">
    <property type="entry name" value="ARAC-FAMILY TRANSCRIPTIONAL REGULATOR"/>
    <property type="match status" value="1"/>
</dbReference>
<evidence type="ECO:0000259" key="4">
    <source>
        <dbReference type="PROSITE" id="PS01124"/>
    </source>
</evidence>
<sequence length="140" mass="16284">MLINLVRELQQAGDSRAAYGQFHLFDEISRLKTVSEIEDCLMERVIAPMASAFHEKLESQNKNISERMMEIIHKEYDVELTLDVCASRLNYHPNYLKTVFRKEAGVNFSEYVSNYRLGIAKRWLLETDMKISDIAIPLLI</sequence>
<keyword evidence="3" id="KW-0804">Transcription</keyword>
<evidence type="ECO:0000256" key="3">
    <source>
        <dbReference type="ARBA" id="ARBA00023163"/>
    </source>
</evidence>
<evidence type="ECO:0000313" key="6">
    <source>
        <dbReference type="Proteomes" id="UP000033163"/>
    </source>
</evidence>
<evidence type="ECO:0000313" key="5">
    <source>
        <dbReference type="EMBL" id="CQR55927.1"/>
    </source>
</evidence>
<name>A0A0E4HAL5_9BACL</name>
<organism evidence="5 6">
    <name type="scientific">Paenibacillus riograndensis SBR5</name>
    <dbReference type="NCBI Taxonomy" id="1073571"/>
    <lineage>
        <taxon>Bacteria</taxon>
        <taxon>Bacillati</taxon>
        <taxon>Bacillota</taxon>
        <taxon>Bacilli</taxon>
        <taxon>Bacillales</taxon>
        <taxon>Paenibacillaceae</taxon>
        <taxon>Paenibacillus</taxon>
        <taxon>Paenibacillus sonchi group</taxon>
    </lineage>
</organism>
<dbReference type="PROSITE" id="PS01124">
    <property type="entry name" value="HTH_ARAC_FAMILY_2"/>
    <property type="match status" value="1"/>
</dbReference>
<accession>A0A0E4HAL5</accession>
<dbReference type="Gene3D" id="1.10.10.60">
    <property type="entry name" value="Homeodomain-like"/>
    <property type="match status" value="1"/>
</dbReference>
<dbReference type="Proteomes" id="UP000033163">
    <property type="component" value="Chromosome I"/>
</dbReference>
<reference evidence="6" key="1">
    <citation type="submission" date="2015-03" db="EMBL/GenBank/DDBJ databases">
        <authorList>
            <person name="Wibberg D."/>
        </authorList>
    </citation>
    <scope>NUCLEOTIDE SEQUENCE [LARGE SCALE GENOMIC DNA]</scope>
</reference>
<gene>
    <name evidence="5" type="ORF">PRIO_3524</name>
</gene>
<dbReference type="HOGENOM" id="CLU_1833229_0_0_9"/>